<gene>
    <name evidence="2" type="ORF">CPT03_03670</name>
</gene>
<keyword evidence="1" id="KW-0460">Magnesium</keyword>
<evidence type="ECO:0008006" key="4">
    <source>
        <dbReference type="Google" id="ProtNLM"/>
    </source>
</evidence>
<name>A0A2D1U217_9SPHI</name>
<dbReference type="Proteomes" id="UP000223749">
    <property type="component" value="Chromosome"/>
</dbReference>
<feature type="binding site" evidence="1">
    <location>
        <position position="313"/>
    </location>
    <ligand>
        <name>Mg(2+)</name>
        <dbReference type="ChEBI" id="CHEBI:18420"/>
        <label>1</label>
    </ligand>
</feature>
<evidence type="ECO:0000256" key="1">
    <source>
        <dbReference type="PIRSR" id="PIRSR605502-1"/>
    </source>
</evidence>
<keyword evidence="3" id="KW-1185">Reference proteome</keyword>
<dbReference type="InterPro" id="IPR036705">
    <property type="entry name" value="Ribosyl_crysJ1_sf"/>
</dbReference>
<sequence>MKKYITNFYAILFVALIIPSISATSVDKNIKVLKLSTKVLKDKIKGGWAGQTIGVSFGSYTEFRYNGTYIQDNQIIPYQEGYVKRLMEEWPDLFDDIYMDLTFVEVMEKQGLDAPVDAFADAFATASYSLWHANQAARYNILNGIKAPESGHWLNNPHSDDIDYQIEADFAGLMTPGMPNTASQISDKVGHIMNYGDGWYGGVFMGAMYSMAFTSNDVNVVVNEALKTIPQNTLFYRCIADVIRWHKQFPRDWKQTWFEVQKKYAAENGCPEGIFTPFNIDAKVNSAYVVMGLLYGKGDFAKTLEIATRTGQDSDCNPSSAAGILGTMLGYDKIPDYWKKGLKGSEDLDFKYTSMSLNKVYEISYKHALQTIINNGGKVNSDEIEIAVQKPKPVKYEQGFEGVHPILKTILNKNMGLTYDFDFEGTGFVLRGSNDKHDAKAADYSFKVKVYIDGILHETAVLSSSFKTRRHELTWKYQLPEGKHHIKLEVTNPDSGYHIRLWDCIIYGNKAVNGLNAHTHN</sequence>
<dbReference type="Gene3D" id="1.10.4080.10">
    <property type="entry name" value="ADP-ribosylation/Crystallin J1"/>
    <property type="match status" value="1"/>
</dbReference>
<dbReference type="GO" id="GO:0046872">
    <property type="term" value="F:metal ion binding"/>
    <property type="evidence" value="ECO:0007669"/>
    <property type="project" value="UniProtKB-KW"/>
</dbReference>
<feature type="binding site" evidence="1">
    <location>
        <position position="315"/>
    </location>
    <ligand>
        <name>Mg(2+)</name>
        <dbReference type="ChEBI" id="CHEBI:18420"/>
        <label>1</label>
    </ligand>
</feature>
<dbReference type="AlphaFoldDB" id="A0A2D1U217"/>
<dbReference type="KEGG" id="pgs:CPT03_03670"/>
<protein>
    <recommendedName>
        <fullName evidence="4">ADP-ribosylglycohydrolase family protein</fullName>
    </recommendedName>
</protein>
<dbReference type="EMBL" id="CP024091">
    <property type="protein sequence ID" value="ATP55629.1"/>
    <property type="molecule type" value="Genomic_DNA"/>
</dbReference>
<dbReference type="Gene3D" id="2.60.120.260">
    <property type="entry name" value="Galactose-binding domain-like"/>
    <property type="match status" value="1"/>
</dbReference>
<dbReference type="OrthoDB" id="9761704at2"/>
<evidence type="ECO:0000313" key="3">
    <source>
        <dbReference type="Proteomes" id="UP000223749"/>
    </source>
</evidence>
<accession>A0A2D1U217</accession>
<comment type="cofactor">
    <cofactor evidence="1">
        <name>Mg(2+)</name>
        <dbReference type="ChEBI" id="CHEBI:18420"/>
    </cofactor>
    <text evidence="1">Binds 2 magnesium ions per subunit.</text>
</comment>
<reference evidence="2 3" key="1">
    <citation type="submission" date="2017-10" db="EMBL/GenBank/DDBJ databases">
        <title>Whole genome of Pedobacter ginsengisoli T01R-27 isolated from tomato rhizosphere.</title>
        <authorList>
            <person name="Weon H.-Y."/>
            <person name="Lee S.A."/>
            <person name="Sang M.K."/>
            <person name="Song J."/>
        </authorList>
    </citation>
    <scope>NUCLEOTIDE SEQUENCE [LARGE SCALE GENOMIC DNA]</scope>
    <source>
        <strain evidence="2 3">T01R-27</strain>
    </source>
</reference>
<organism evidence="2 3">
    <name type="scientific">Pedobacter ginsengisoli</name>
    <dbReference type="NCBI Taxonomy" id="363852"/>
    <lineage>
        <taxon>Bacteria</taxon>
        <taxon>Pseudomonadati</taxon>
        <taxon>Bacteroidota</taxon>
        <taxon>Sphingobacteriia</taxon>
        <taxon>Sphingobacteriales</taxon>
        <taxon>Sphingobacteriaceae</taxon>
        <taxon>Pedobacter</taxon>
    </lineage>
</organism>
<dbReference type="Pfam" id="PF03747">
    <property type="entry name" value="ADP_ribosyl_GH"/>
    <property type="match status" value="1"/>
</dbReference>
<dbReference type="SUPFAM" id="SSF101478">
    <property type="entry name" value="ADP-ribosylglycohydrolase"/>
    <property type="match status" value="1"/>
</dbReference>
<evidence type="ECO:0000313" key="2">
    <source>
        <dbReference type="EMBL" id="ATP55629.1"/>
    </source>
</evidence>
<keyword evidence="1" id="KW-0479">Metal-binding</keyword>
<dbReference type="RefSeq" id="WP_099437575.1">
    <property type="nucleotide sequence ID" value="NZ_CP024091.1"/>
</dbReference>
<proteinExistence type="predicted"/>
<dbReference type="InterPro" id="IPR005502">
    <property type="entry name" value="Ribosyl_crysJ1"/>
</dbReference>